<dbReference type="EMBL" id="BMHA01000002">
    <property type="protein sequence ID" value="GGI04171.1"/>
    <property type="molecule type" value="Genomic_DNA"/>
</dbReference>
<gene>
    <name evidence="4" type="ORF">GCM10011354_07730</name>
</gene>
<evidence type="ECO:0000259" key="3">
    <source>
        <dbReference type="PROSITE" id="PS51903"/>
    </source>
</evidence>
<dbReference type="InterPro" id="IPR036628">
    <property type="entry name" value="Clp_N_dom_sf"/>
</dbReference>
<name>A0A8J3A6D2_9ACTN</name>
<feature type="domain" description="Clp R" evidence="3">
    <location>
        <begin position="105"/>
        <end position="235"/>
    </location>
</feature>
<dbReference type="RefSeq" id="WP_130651442.1">
    <property type="nucleotide sequence ID" value="NZ_BMHA01000002.1"/>
</dbReference>
<comment type="caution">
    <text evidence="4">The sequence shown here is derived from an EMBL/GenBank/DDBJ whole genome shotgun (WGS) entry which is preliminary data.</text>
</comment>
<feature type="compositionally biased region" description="Basic and acidic residues" evidence="2">
    <location>
        <begin position="1"/>
        <end position="11"/>
    </location>
</feature>
<reference evidence="4" key="2">
    <citation type="submission" date="2020-09" db="EMBL/GenBank/DDBJ databases">
        <authorList>
            <person name="Sun Q."/>
            <person name="Zhou Y."/>
        </authorList>
    </citation>
    <scope>NUCLEOTIDE SEQUENCE</scope>
    <source>
        <strain evidence="4">CGMCC 1.14988</strain>
    </source>
</reference>
<evidence type="ECO:0000313" key="5">
    <source>
        <dbReference type="Proteomes" id="UP000650511"/>
    </source>
</evidence>
<protein>
    <recommendedName>
        <fullName evidence="3">Clp R domain-containing protein</fullName>
    </recommendedName>
</protein>
<dbReference type="SUPFAM" id="SSF81923">
    <property type="entry name" value="Double Clp-N motif"/>
    <property type="match status" value="1"/>
</dbReference>
<accession>A0A8J3A6D2</accession>
<keyword evidence="1" id="KW-0677">Repeat</keyword>
<keyword evidence="5" id="KW-1185">Reference proteome</keyword>
<proteinExistence type="predicted"/>
<dbReference type="OrthoDB" id="3290891at2"/>
<dbReference type="Proteomes" id="UP000650511">
    <property type="component" value="Unassembled WGS sequence"/>
</dbReference>
<sequence>MPPPHDVDDHPGPSPWGGPVSLEALLDGIERASSDPLAQVTSAALAAQHLQALADRLLDHVVLRARDHGASWRDIGDRLGVSRQAAQQRFAHANIDPPRDTTLGFEQYTLEARNAVLAAHESALAHHHDRVTSKHLLLGLLDTGAAAALAAVGGDLALLRDVVRASLPGPVDAAPELVPYDEDATRALAAALERAGTRPVGTDAVLRELLRDDEVRGLLADAGLDVVQDPGASDR</sequence>
<dbReference type="InterPro" id="IPR004176">
    <property type="entry name" value="Clp_R_N"/>
</dbReference>
<reference evidence="4" key="1">
    <citation type="journal article" date="2014" name="Int. J. Syst. Evol. Microbiol.">
        <title>Complete genome sequence of Corynebacterium casei LMG S-19264T (=DSM 44701T), isolated from a smear-ripened cheese.</title>
        <authorList>
            <consortium name="US DOE Joint Genome Institute (JGI-PGF)"/>
            <person name="Walter F."/>
            <person name="Albersmeier A."/>
            <person name="Kalinowski J."/>
            <person name="Ruckert C."/>
        </authorList>
    </citation>
    <scope>NUCLEOTIDE SEQUENCE</scope>
    <source>
        <strain evidence="4">CGMCC 1.14988</strain>
    </source>
</reference>
<dbReference type="PROSITE" id="PS51903">
    <property type="entry name" value="CLP_R"/>
    <property type="match status" value="1"/>
</dbReference>
<evidence type="ECO:0000256" key="2">
    <source>
        <dbReference type="SAM" id="MobiDB-lite"/>
    </source>
</evidence>
<feature type="region of interest" description="Disordered" evidence="2">
    <location>
        <begin position="1"/>
        <end position="21"/>
    </location>
</feature>
<organism evidence="4 5">
    <name type="scientific">Egicoccus halophilus</name>
    <dbReference type="NCBI Taxonomy" id="1670830"/>
    <lineage>
        <taxon>Bacteria</taxon>
        <taxon>Bacillati</taxon>
        <taxon>Actinomycetota</taxon>
        <taxon>Nitriliruptoria</taxon>
        <taxon>Egicoccales</taxon>
        <taxon>Egicoccaceae</taxon>
        <taxon>Egicoccus</taxon>
    </lineage>
</organism>
<dbReference type="Pfam" id="PF02861">
    <property type="entry name" value="Clp_N"/>
    <property type="match status" value="1"/>
</dbReference>
<evidence type="ECO:0000313" key="4">
    <source>
        <dbReference type="EMBL" id="GGI04171.1"/>
    </source>
</evidence>
<dbReference type="AlphaFoldDB" id="A0A8J3A6D2"/>
<evidence type="ECO:0000256" key="1">
    <source>
        <dbReference type="PROSITE-ProRule" id="PRU01251"/>
    </source>
</evidence>
<dbReference type="Gene3D" id="1.10.1780.10">
    <property type="entry name" value="Clp, N-terminal domain"/>
    <property type="match status" value="1"/>
</dbReference>